<name>A0AAE3ALP1_9FIRM</name>
<dbReference type="PROSITE" id="PS00062">
    <property type="entry name" value="ALDOKETO_REDUCTASE_2"/>
    <property type="match status" value="1"/>
</dbReference>
<dbReference type="PANTHER" id="PTHR43364:SF4">
    <property type="entry name" value="NAD(P)-LINKED OXIDOREDUCTASE SUPERFAMILY PROTEIN"/>
    <property type="match status" value="1"/>
</dbReference>
<evidence type="ECO:0000313" key="4">
    <source>
        <dbReference type="Proteomes" id="UP001199424"/>
    </source>
</evidence>
<dbReference type="Pfam" id="PF00248">
    <property type="entry name" value="Aldo_ket_red"/>
    <property type="match status" value="1"/>
</dbReference>
<dbReference type="GO" id="GO:0005829">
    <property type="term" value="C:cytosol"/>
    <property type="evidence" value="ECO:0007669"/>
    <property type="project" value="TreeGrafter"/>
</dbReference>
<evidence type="ECO:0000313" key="3">
    <source>
        <dbReference type="EMBL" id="MCC2137802.1"/>
    </source>
</evidence>
<comment type="caution">
    <text evidence="3">The sequence shown here is derived from an EMBL/GenBank/DDBJ whole genome shotgun (WGS) entry which is preliminary data.</text>
</comment>
<dbReference type="InterPro" id="IPR036812">
    <property type="entry name" value="NAD(P)_OxRdtase_dom_sf"/>
</dbReference>
<protein>
    <submittedName>
        <fullName evidence="3">Aldo/keto reductase</fullName>
    </submittedName>
</protein>
<evidence type="ECO:0000259" key="2">
    <source>
        <dbReference type="Pfam" id="PF00248"/>
    </source>
</evidence>
<accession>A0AAE3ALP1</accession>
<dbReference type="InterPro" id="IPR020471">
    <property type="entry name" value="AKR"/>
</dbReference>
<dbReference type="Gene3D" id="3.20.20.100">
    <property type="entry name" value="NADP-dependent oxidoreductase domain"/>
    <property type="match status" value="1"/>
</dbReference>
<dbReference type="InterPro" id="IPR023210">
    <property type="entry name" value="NADP_OxRdtase_dom"/>
</dbReference>
<evidence type="ECO:0000256" key="1">
    <source>
        <dbReference type="ARBA" id="ARBA00023002"/>
    </source>
</evidence>
<dbReference type="InterPro" id="IPR050523">
    <property type="entry name" value="AKR_Detox_Biosynth"/>
</dbReference>
<dbReference type="GO" id="GO:0016491">
    <property type="term" value="F:oxidoreductase activity"/>
    <property type="evidence" value="ECO:0007669"/>
    <property type="project" value="UniProtKB-KW"/>
</dbReference>
<dbReference type="EMBL" id="JAJEQC010000016">
    <property type="protein sequence ID" value="MCC2137802.1"/>
    <property type="molecule type" value="Genomic_DNA"/>
</dbReference>
<dbReference type="PANTHER" id="PTHR43364">
    <property type="entry name" value="NADH-SPECIFIC METHYLGLYOXAL REDUCTASE-RELATED"/>
    <property type="match status" value="1"/>
</dbReference>
<dbReference type="AlphaFoldDB" id="A0AAE3ALP1"/>
<feature type="domain" description="NADP-dependent oxidoreductase" evidence="2">
    <location>
        <begin position="15"/>
        <end position="298"/>
    </location>
</feature>
<gene>
    <name evidence="3" type="ORF">LKD31_12400</name>
</gene>
<sequence>MEYKKLGKSDVLVSELILGCWAMGGDYFGATEDKSSLEALEVSYENGVNTFDTAEIYGDGRSERVVGEAARRIGRDKVRIISKVFKPSMSHDKMIKACEDSLQRLGTDYLDVYFLHYPVAEEEVTIQERMETMEELKKAGKIRAIGLSNFSLEEMKAAMRFGQVDVIQPCYSLLWRYDEALLEFSRKQEISVIPYSTLAQGLLTGKYQKGAVFTDGRARAALFQPENYDRCLEVTDVLSQISAKYGKTPAQGAIAWLLQTQGITAPIVGAKNGRQAQENLKAAGWQFSKEDYDVIDRASRRFMEGLPHYTLFFNTETTN</sequence>
<dbReference type="Proteomes" id="UP001199424">
    <property type="component" value="Unassembled WGS sequence"/>
</dbReference>
<dbReference type="PRINTS" id="PR00069">
    <property type="entry name" value="ALDKETRDTASE"/>
</dbReference>
<dbReference type="SUPFAM" id="SSF51430">
    <property type="entry name" value="NAD(P)-linked oxidoreductase"/>
    <property type="match status" value="1"/>
</dbReference>
<dbReference type="CDD" id="cd19085">
    <property type="entry name" value="AKR_AKR11B3"/>
    <property type="match status" value="1"/>
</dbReference>
<keyword evidence="1" id="KW-0560">Oxidoreductase</keyword>
<dbReference type="InterPro" id="IPR018170">
    <property type="entry name" value="Aldo/ket_reductase_CS"/>
</dbReference>
<organism evidence="3 4">
    <name type="scientific">Hominenteromicrobium mulieris</name>
    <dbReference type="NCBI Taxonomy" id="2885357"/>
    <lineage>
        <taxon>Bacteria</taxon>
        <taxon>Bacillati</taxon>
        <taxon>Bacillota</taxon>
        <taxon>Clostridia</taxon>
        <taxon>Eubacteriales</taxon>
        <taxon>Oscillospiraceae</taxon>
        <taxon>Hominenteromicrobium</taxon>
    </lineage>
</organism>
<proteinExistence type="predicted"/>
<keyword evidence="4" id="KW-1185">Reference proteome</keyword>
<dbReference type="RefSeq" id="WP_308449944.1">
    <property type="nucleotide sequence ID" value="NZ_JAJEQC010000016.1"/>
</dbReference>
<reference evidence="3" key="1">
    <citation type="submission" date="2021-10" db="EMBL/GenBank/DDBJ databases">
        <title>Anaerobic single-cell dispensing facilitates the cultivation of human gut bacteria.</title>
        <authorList>
            <person name="Afrizal A."/>
        </authorList>
    </citation>
    <scope>NUCLEOTIDE SEQUENCE</scope>
    <source>
        <strain evidence="3">CLA-AA-H250</strain>
    </source>
</reference>